<feature type="compositionally biased region" description="Basic residues" evidence="1">
    <location>
        <begin position="100"/>
        <end position="110"/>
    </location>
</feature>
<dbReference type="AlphaFoldDB" id="A0A1S0UKM0"/>
<dbReference type="CTD" id="31251497"/>
<evidence type="ECO:0000313" key="2">
    <source>
        <dbReference type="EMBL" id="EJD76129.1"/>
    </source>
</evidence>
<sequence length="177" mass="20867">MFPAYDRDSPPRRIASPDEENDFSGRFGSFASRSKKKCENKEQRRRERQEKKIKEKAKRKKELERERMLSQHSIKIVSINSDDESDIEVPMDTVPIVSMKQKRKSKHSSKKRDADDPLPHHHLIHRPIHREIASVRVQAKINIRDLQPRKYFVHDSADPKSLLNLFIPLKRLPTKMA</sequence>
<organism evidence="2">
    <name type="scientific">Loa loa</name>
    <name type="common">Eye worm</name>
    <name type="synonym">Filaria loa</name>
    <dbReference type="NCBI Taxonomy" id="7209"/>
    <lineage>
        <taxon>Eukaryota</taxon>
        <taxon>Metazoa</taxon>
        <taxon>Ecdysozoa</taxon>
        <taxon>Nematoda</taxon>
        <taxon>Chromadorea</taxon>
        <taxon>Rhabditida</taxon>
        <taxon>Spirurina</taxon>
        <taxon>Spiruromorpha</taxon>
        <taxon>Filarioidea</taxon>
        <taxon>Onchocercidae</taxon>
        <taxon>Loa</taxon>
    </lineage>
</organism>
<accession>A0A1S0UKM0</accession>
<dbReference type="EMBL" id="JH712089">
    <property type="protein sequence ID" value="EJD76129.1"/>
    <property type="molecule type" value="Genomic_DNA"/>
</dbReference>
<reference evidence="2" key="1">
    <citation type="submission" date="2012-04" db="EMBL/GenBank/DDBJ databases">
        <title>The Genome Sequence of Loa loa.</title>
        <authorList>
            <consortium name="The Broad Institute Genome Sequencing Platform"/>
            <consortium name="Broad Institute Genome Sequencing Center for Infectious Disease"/>
            <person name="Nutman T.B."/>
            <person name="Fink D.L."/>
            <person name="Russ C."/>
            <person name="Young S."/>
            <person name="Zeng Q."/>
            <person name="Gargeya S."/>
            <person name="Alvarado L."/>
            <person name="Berlin A."/>
            <person name="Chapman S.B."/>
            <person name="Chen Z."/>
            <person name="Freedman E."/>
            <person name="Gellesch M."/>
            <person name="Goldberg J."/>
            <person name="Griggs A."/>
            <person name="Gujja S."/>
            <person name="Heilman E.R."/>
            <person name="Heiman D."/>
            <person name="Howarth C."/>
            <person name="Mehta T."/>
            <person name="Neiman D."/>
            <person name="Pearson M."/>
            <person name="Roberts A."/>
            <person name="Saif S."/>
            <person name="Shea T."/>
            <person name="Shenoy N."/>
            <person name="Sisk P."/>
            <person name="Stolte C."/>
            <person name="Sykes S."/>
            <person name="White J."/>
            <person name="Yandava C."/>
            <person name="Haas B."/>
            <person name="Henn M.R."/>
            <person name="Nusbaum C."/>
            <person name="Birren B."/>
        </authorList>
    </citation>
    <scope>NUCLEOTIDE SEQUENCE [LARGE SCALE GENOMIC DNA]</scope>
</reference>
<dbReference type="RefSeq" id="XP_020306946.1">
    <property type="nucleotide sequence ID" value="XM_020449524.1"/>
</dbReference>
<feature type="region of interest" description="Disordered" evidence="1">
    <location>
        <begin position="1"/>
        <end position="72"/>
    </location>
</feature>
<feature type="region of interest" description="Disordered" evidence="1">
    <location>
        <begin position="92"/>
        <end position="121"/>
    </location>
</feature>
<dbReference type="InParanoid" id="A0A1S0UKM0"/>
<gene>
    <name evidence="2" type="ORF">LOAG_16866</name>
</gene>
<feature type="compositionally biased region" description="Basic and acidic residues" evidence="1">
    <location>
        <begin position="37"/>
        <end position="53"/>
    </location>
</feature>
<evidence type="ECO:0000256" key="1">
    <source>
        <dbReference type="SAM" id="MobiDB-lite"/>
    </source>
</evidence>
<proteinExistence type="predicted"/>
<feature type="compositionally biased region" description="Basic and acidic residues" evidence="1">
    <location>
        <begin position="1"/>
        <end position="11"/>
    </location>
</feature>
<protein>
    <submittedName>
        <fullName evidence="2">Uncharacterized protein</fullName>
    </submittedName>
</protein>
<name>A0A1S0UKM0_LOALO</name>
<dbReference type="GeneID" id="31251497"/>
<dbReference type="KEGG" id="loa:LOAG_16866"/>